<protein>
    <submittedName>
        <fullName evidence="2">Glycine receptor subunit alphaZ1</fullName>
    </submittedName>
</protein>
<accession>A0A5B7G1K2</accession>
<evidence type="ECO:0000259" key="1">
    <source>
        <dbReference type="Pfam" id="PF02931"/>
    </source>
</evidence>
<dbReference type="GO" id="GO:0005230">
    <property type="term" value="F:extracellular ligand-gated monoatomic ion channel activity"/>
    <property type="evidence" value="ECO:0007669"/>
    <property type="project" value="InterPro"/>
</dbReference>
<evidence type="ECO:0000313" key="2">
    <source>
        <dbReference type="EMBL" id="MPC53920.1"/>
    </source>
</evidence>
<dbReference type="Gene3D" id="2.70.170.10">
    <property type="entry name" value="Neurotransmitter-gated ion-channel ligand-binding domain"/>
    <property type="match status" value="1"/>
</dbReference>
<keyword evidence="3" id="KW-1185">Reference proteome</keyword>
<dbReference type="InterPro" id="IPR036734">
    <property type="entry name" value="Neur_chan_lig-bd_sf"/>
</dbReference>
<dbReference type="AlphaFoldDB" id="A0A5B7G1K2"/>
<dbReference type="OrthoDB" id="8173437at2759"/>
<feature type="domain" description="Neurotransmitter-gated ion-channel ligand-binding" evidence="1">
    <location>
        <begin position="6"/>
        <end position="72"/>
    </location>
</feature>
<proteinExistence type="predicted"/>
<dbReference type="SUPFAM" id="SSF63712">
    <property type="entry name" value="Nicotinic receptor ligand binding domain-like"/>
    <property type="match status" value="1"/>
</dbReference>
<sequence length="110" mass="12676">MESTDTEILDFLLHKSRYDKRIRPPDKDGPVRVNVSVLLLSLSSPDESSLNYEVEFLLNQQWQDPRLKHDDNGRYDYLSGMHHLVSHEGRCGDVMWCSGHECNVAGCGWE</sequence>
<organism evidence="2 3">
    <name type="scientific">Portunus trituberculatus</name>
    <name type="common">Swimming crab</name>
    <name type="synonym">Neptunus trituberculatus</name>
    <dbReference type="NCBI Taxonomy" id="210409"/>
    <lineage>
        <taxon>Eukaryota</taxon>
        <taxon>Metazoa</taxon>
        <taxon>Ecdysozoa</taxon>
        <taxon>Arthropoda</taxon>
        <taxon>Crustacea</taxon>
        <taxon>Multicrustacea</taxon>
        <taxon>Malacostraca</taxon>
        <taxon>Eumalacostraca</taxon>
        <taxon>Eucarida</taxon>
        <taxon>Decapoda</taxon>
        <taxon>Pleocyemata</taxon>
        <taxon>Brachyura</taxon>
        <taxon>Eubrachyura</taxon>
        <taxon>Portunoidea</taxon>
        <taxon>Portunidae</taxon>
        <taxon>Portuninae</taxon>
        <taxon>Portunus</taxon>
    </lineage>
</organism>
<reference evidence="2 3" key="1">
    <citation type="submission" date="2019-05" db="EMBL/GenBank/DDBJ databases">
        <title>Another draft genome of Portunus trituberculatus and its Hox gene families provides insights of decapod evolution.</title>
        <authorList>
            <person name="Jeong J.-H."/>
            <person name="Song I."/>
            <person name="Kim S."/>
            <person name="Choi T."/>
            <person name="Kim D."/>
            <person name="Ryu S."/>
            <person name="Kim W."/>
        </authorList>
    </citation>
    <scope>NUCLEOTIDE SEQUENCE [LARGE SCALE GENOMIC DNA]</scope>
    <source>
        <tissue evidence="2">Muscle</tissue>
    </source>
</reference>
<name>A0A5B7G1K2_PORTR</name>
<keyword evidence="2" id="KW-0675">Receptor</keyword>
<comment type="caution">
    <text evidence="2">The sequence shown here is derived from an EMBL/GenBank/DDBJ whole genome shotgun (WGS) entry which is preliminary data.</text>
</comment>
<dbReference type="Proteomes" id="UP000324222">
    <property type="component" value="Unassembled WGS sequence"/>
</dbReference>
<dbReference type="Pfam" id="PF02931">
    <property type="entry name" value="Neur_chan_LBD"/>
    <property type="match status" value="1"/>
</dbReference>
<evidence type="ECO:0000313" key="3">
    <source>
        <dbReference type="Proteomes" id="UP000324222"/>
    </source>
</evidence>
<dbReference type="InterPro" id="IPR006202">
    <property type="entry name" value="Neur_chan_lig-bd"/>
</dbReference>
<gene>
    <name evidence="2" type="primary">glra1_1</name>
    <name evidence="2" type="ORF">E2C01_047823</name>
</gene>
<dbReference type="EMBL" id="VSRR010011978">
    <property type="protein sequence ID" value="MPC53920.1"/>
    <property type="molecule type" value="Genomic_DNA"/>
</dbReference>
<dbReference type="GO" id="GO:0016020">
    <property type="term" value="C:membrane"/>
    <property type="evidence" value="ECO:0007669"/>
    <property type="project" value="InterPro"/>
</dbReference>